<dbReference type="EMBL" id="BSBI01000003">
    <property type="protein sequence ID" value="GLF94270.1"/>
    <property type="molecule type" value="Genomic_DNA"/>
</dbReference>
<keyword evidence="2" id="KW-0808">Transferase</keyword>
<keyword evidence="3" id="KW-1185">Reference proteome</keyword>
<dbReference type="InterPro" id="IPR002376">
    <property type="entry name" value="Formyl_transf_N"/>
</dbReference>
<dbReference type="Proteomes" id="UP001291653">
    <property type="component" value="Unassembled WGS sequence"/>
</dbReference>
<accession>A0ABQ5NV75</accession>
<proteinExistence type="predicted"/>
<evidence type="ECO:0000313" key="2">
    <source>
        <dbReference type="EMBL" id="GLF94270.1"/>
    </source>
</evidence>
<dbReference type="PANTHER" id="PTHR11138:SF5">
    <property type="entry name" value="METHIONYL-TRNA FORMYLTRANSFERASE, MITOCHONDRIAL"/>
    <property type="match status" value="1"/>
</dbReference>
<dbReference type="SUPFAM" id="SSF53328">
    <property type="entry name" value="Formyltransferase"/>
    <property type="match status" value="1"/>
</dbReference>
<dbReference type="Pfam" id="PF00551">
    <property type="entry name" value="Formyl_trans_N"/>
    <property type="match status" value="1"/>
</dbReference>
<dbReference type="GO" id="GO:0016740">
    <property type="term" value="F:transferase activity"/>
    <property type="evidence" value="ECO:0007669"/>
    <property type="project" value="UniProtKB-KW"/>
</dbReference>
<organism evidence="2 3">
    <name type="scientific">Streptomyces yaizuensis</name>
    <dbReference type="NCBI Taxonomy" id="2989713"/>
    <lineage>
        <taxon>Bacteria</taxon>
        <taxon>Bacillati</taxon>
        <taxon>Actinomycetota</taxon>
        <taxon>Actinomycetes</taxon>
        <taxon>Kitasatosporales</taxon>
        <taxon>Streptomycetaceae</taxon>
        <taxon>Streptomyces</taxon>
    </lineage>
</organism>
<dbReference type="InterPro" id="IPR036477">
    <property type="entry name" value="Formyl_transf_N_sf"/>
</dbReference>
<evidence type="ECO:0000313" key="3">
    <source>
        <dbReference type="Proteomes" id="UP001291653"/>
    </source>
</evidence>
<feature type="domain" description="Formyl transferase N-terminal" evidence="1">
    <location>
        <begin position="66"/>
        <end position="164"/>
    </location>
</feature>
<gene>
    <name evidence="2" type="ORF">SYYSPA8_08255</name>
</gene>
<protein>
    <submittedName>
        <fullName evidence="2">Formyl transferase</fullName>
    </submittedName>
</protein>
<reference evidence="2 3" key="1">
    <citation type="submission" date="2022-10" db="EMBL/GenBank/DDBJ databases">
        <title>Draft genome sequence of Streptomyces sp. YSPA8.</title>
        <authorList>
            <person name="Moriuchi R."/>
            <person name="Dohra H."/>
            <person name="Yamamura H."/>
            <person name="Kodani S."/>
        </authorList>
    </citation>
    <scope>NUCLEOTIDE SEQUENCE [LARGE SCALE GENOMIC DNA]</scope>
    <source>
        <strain evidence="2 3">YSPA8</strain>
    </source>
</reference>
<sequence length="218" mass="24415">MRRAAVLGKGRLAVHSCETIAELPDTILDTVVPNASEPDWDIRLSEHAAEQWPDVRILRSGDWRDLEPGRCDLVFSVLYDRIIGPGLINSTDMLINCHPGRLPQYRGVRPVNWALRNGEHLHGVTIHIIDGGIDSGPVLGEALFSIWPDIDEVEDVWRRTMRHAELLISDTLPLLGRITPRGQDGSLAVTHYSRDNGSLGDRSDWTRTLSDNSTEHRP</sequence>
<dbReference type="CDD" id="cd08369">
    <property type="entry name" value="FMT_core"/>
    <property type="match status" value="1"/>
</dbReference>
<evidence type="ECO:0000259" key="1">
    <source>
        <dbReference type="Pfam" id="PF00551"/>
    </source>
</evidence>
<comment type="caution">
    <text evidence="2">The sequence shown here is derived from an EMBL/GenBank/DDBJ whole genome shotgun (WGS) entry which is preliminary data.</text>
</comment>
<dbReference type="Gene3D" id="3.40.50.12230">
    <property type="match status" value="1"/>
</dbReference>
<dbReference type="RefSeq" id="WP_323446375.1">
    <property type="nucleotide sequence ID" value="NZ_BSBI01000003.1"/>
</dbReference>
<dbReference type="PANTHER" id="PTHR11138">
    <property type="entry name" value="METHIONYL-TRNA FORMYLTRANSFERASE"/>
    <property type="match status" value="1"/>
</dbReference>
<name>A0ABQ5NV75_9ACTN</name>